<organism evidence="2 3">
    <name type="scientific">Clostridium autoethanogenum</name>
    <dbReference type="NCBI Taxonomy" id="84023"/>
    <lineage>
        <taxon>Bacteria</taxon>
        <taxon>Bacillati</taxon>
        <taxon>Bacillota</taxon>
        <taxon>Clostridia</taxon>
        <taxon>Eubacteriales</taxon>
        <taxon>Clostridiaceae</taxon>
        <taxon>Clostridium</taxon>
    </lineage>
</organism>
<feature type="transmembrane region" description="Helical" evidence="1">
    <location>
        <begin position="169"/>
        <end position="188"/>
    </location>
</feature>
<sequence length="243" mass="27988">MGKKKLLDEYELKARQLPAFILIAPIIITLYLWFPSLSTIGKVLGGLVSTLGITYLASKLIRDKGKRLQSSLIKEWGGALPSTLILRHRDSTLDSVTKKRYHKYLEHNVPGLKMPTKEEEENDPKSADDKYNSAIKWLLSNTRDTKKYNLIFKDNITFGFSRNLLSVKILGVIISLFSLLKDFILFLYKYNVHALKEVNINVYIAFTISIIFLYIWICLVNKRWVKSNGYAFARSLLETCDMK</sequence>
<dbReference type="EMBL" id="RFAQ01000109">
    <property type="protein sequence ID" value="RMC93018.1"/>
    <property type="molecule type" value="Genomic_DNA"/>
</dbReference>
<dbReference type="RefSeq" id="WP_122060083.1">
    <property type="nucleotide sequence ID" value="NZ_RFAQ01000109.1"/>
</dbReference>
<accession>A0A3M0S3C1</accession>
<keyword evidence="1" id="KW-1133">Transmembrane helix</keyword>
<protein>
    <submittedName>
        <fullName evidence="2">Uncharacterized protein</fullName>
    </submittedName>
</protein>
<comment type="caution">
    <text evidence="2">The sequence shown here is derived from an EMBL/GenBank/DDBJ whole genome shotgun (WGS) entry which is preliminary data.</text>
</comment>
<dbReference type="Proteomes" id="UP000277999">
    <property type="component" value="Unassembled WGS sequence"/>
</dbReference>
<keyword evidence="1" id="KW-0472">Membrane</keyword>
<feature type="transmembrane region" description="Helical" evidence="1">
    <location>
        <begin position="12"/>
        <end position="34"/>
    </location>
</feature>
<reference evidence="2 3" key="1">
    <citation type="submission" date="2018-10" db="EMBL/GenBank/DDBJ databases">
        <title>Genome-centric metagenomics revealed C2 chemical producing, CO utilizing Clostridium with novel acetogenic gene cluster.</title>
        <authorList>
            <person name="Kang H."/>
            <person name="Park B."/>
            <person name="Choi I.G."/>
            <person name="Chang I.S."/>
        </authorList>
    </citation>
    <scope>NUCLEOTIDE SEQUENCE [LARGE SCALE GENOMIC DNA]</scope>
    <source>
        <strain evidence="2 3">H21-9</strain>
    </source>
</reference>
<feature type="transmembrane region" description="Helical" evidence="1">
    <location>
        <begin position="200"/>
        <end position="220"/>
    </location>
</feature>
<proteinExistence type="predicted"/>
<evidence type="ECO:0000313" key="3">
    <source>
        <dbReference type="Proteomes" id="UP000277999"/>
    </source>
</evidence>
<feature type="transmembrane region" description="Helical" evidence="1">
    <location>
        <begin position="40"/>
        <end position="58"/>
    </location>
</feature>
<dbReference type="AlphaFoldDB" id="A0A3M0S3C1"/>
<name>A0A3M0S3C1_9CLOT</name>
<evidence type="ECO:0000313" key="2">
    <source>
        <dbReference type="EMBL" id="RMC93018.1"/>
    </source>
</evidence>
<evidence type="ECO:0000256" key="1">
    <source>
        <dbReference type="SAM" id="Phobius"/>
    </source>
</evidence>
<keyword evidence="1" id="KW-0812">Transmembrane</keyword>
<gene>
    <name evidence="2" type="ORF">D9O40_18230</name>
</gene>